<organism evidence="4 5">
    <name type="scientific">Scleroderma citrinum Foug A</name>
    <dbReference type="NCBI Taxonomy" id="1036808"/>
    <lineage>
        <taxon>Eukaryota</taxon>
        <taxon>Fungi</taxon>
        <taxon>Dikarya</taxon>
        <taxon>Basidiomycota</taxon>
        <taxon>Agaricomycotina</taxon>
        <taxon>Agaricomycetes</taxon>
        <taxon>Agaricomycetidae</taxon>
        <taxon>Boletales</taxon>
        <taxon>Sclerodermatineae</taxon>
        <taxon>Sclerodermataceae</taxon>
        <taxon>Scleroderma</taxon>
    </lineage>
</organism>
<dbReference type="Pfam" id="PF13432">
    <property type="entry name" value="TPR_16"/>
    <property type="match status" value="3"/>
</dbReference>
<keyword evidence="5" id="KW-1185">Reference proteome</keyword>
<evidence type="ECO:0000256" key="3">
    <source>
        <dbReference type="PROSITE-ProRule" id="PRU00339"/>
    </source>
</evidence>
<feature type="repeat" description="TPR" evidence="3">
    <location>
        <begin position="701"/>
        <end position="734"/>
    </location>
</feature>
<dbReference type="InParanoid" id="A0A0C3A5M0"/>
<dbReference type="HOGENOM" id="CLU_001688_1_0_1"/>
<sequence length="1422" mass="159129">MSSPFVKSKLKAARDALGKKQHEAARDAASQVLDYEPDNYNAHVFLGLAYLELGELNKSEQFYRKAIELKPDQVLAWQGISRLYEKQQQWDAFADALEKVIRIFSASDDATKCAEVLQRLIDTRREHGSKQQIITALSYLLPDSTFYSTLLNLPPPDPTNPTSTTTFVAQTAIHNSLPVIEEIISLTEQNEEGFIKTEFDRRRTRLGASQPDQLKKEIGLEVWRTSKLPLLYQEVLNHPNTSDELRRSTEANIIRYKQQFFYALPLPDPQKAVLGSELDELVNGIVAIGIPDELAWSIFLEGMDEDITYGYGLDNLRQYVRLFQNTHLAQLLKGYFMYIGAQIIEEDEDEDQDEQPADPQSDDTESFNIVMDAFTSLQDSLLATRVAADIYQKVLDYPSVILVAESGLDLVKRHEQRTGRKLREVRKAFNVALATALVHLYPPKHHQRALRIVDDILRQDPNNVDALVARGYLLQHAEKWEEAEAIFSKAVGLIPRVTPKCVRVMEESGWCLSRIKPEDGVHVLKEVLKDLEGDERKLDRARCLWRIGKTCWDMGDSFREEAYAHFIQSLKCDREHAPSYTSLGIYYSTIAIPPDPVRASKCFQKAFELDPREAEAARRLAEGFADEREWDLVEVVARRTIEGEGELDDEMQKEGGVVSSRYLPMNAWAWKALGVVELSRRNYSQAIEAFQVALRANKEDQLCWLRLGEAYSKGGRHAAALKALAHAQQLKPDDWMCMYLIGEVQKHTGKLSEALDSFKLVLDRRPDDVGILMSIAHTELALARQEWSGGFFARADQMFSSAIATSLSTIQATSGYGSVAWKVIADALLGLSKATTFVDEDVVRGILMETTSAIEGPVSKHIANFFVRRPIQKNRPVTGSHALEVAVSVCDYRITLGSMDDIALGSAFFDLGLALYMWSQEEKRDRREPALGVAISMLAEALRKEPGNPMYWIVLAVMYFVDKPKASQHAYIRALELDPKNVVAWAHLGFLYLYHGDIELANEALLKAQVLDPEYTLTWVGQALVATSNGHNDHSRALLEHAVGLAADVPMADLEFAARVFRSLIDSVHTFTQEEVLSATTVLGRYVKQRPNDACALHLLGLLYERLGQLEQGAEEISRAIALLEAAYEDTEDPVLERQFTIAHANLARLKVGLCDYTGALESFETVLGLLPDQSVDDDSDAEVEILRVQTLFGCGLARFKLRDLQNAMSAFQAALDAVEENHVLRAHVTVLLAQSMWAIGTEEFRESAKALLLDSITADPENLMAINTLAGMGILTADDNLVDAALSEVQSLPIERRQELDPQRHVVYLLMQHHLAQGDVEQAIRIAQKALHIEPSSIHLRRELASLTLQQGNMSATHAMIDVHSLTRQDEAKGTLPLAAIACDGKGGAALRYAQKAIILDPANTQSWKVLAYIRARDANL</sequence>
<feature type="repeat" description="TPR" evidence="3">
    <location>
        <begin position="982"/>
        <end position="1015"/>
    </location>
</feature>
<evidence type="ECO:0000256" key="1">
    <source>
        <dbReference type="ARBA" id="ARBA00022737"/>
    </source>
</evidence>
<dbReference type="SUPFAM" id="SSF48452">
    <property type="entry name" value="TPR-like"/>
    <property type="match status" value="3"/>
</dbReference>
<dbReference type="InterPro" id="IPR039226">
    <property type="entry name" value="Ski3/TTC37"/>
</dbReference>
<dbReference type="PANTHER" id="PTHR15704:SF7">
    <property type="entry name" value="SUPERKILLER COMPLEX PROTEIN 3"/>
    <property type="match status" value="1"/>
</dbReference>
<dbReference type="InterPro" id="IPR019734">
    <property type="entry name" value="TPR_rpt"/>
</dbReference>
<keyword evidence="2 3" id="KW-0802">TPR repeat</keyword>
<feature type="repeat" description="TPR" evidence="3">
    <location>
        <begin position="40"/>
        <end position="73"/>
    </location>
</feature>
<dbReference type="Proteomes" id="UP000053989">
    <property type="component" value="Unassembled WGS sequence"/>
</dbReference>
<reference evidence="4 5" key="1">
    <citation type="submission" date="2014-04" db="EMBL/GenBank/DDBJ databases">
        <authorList>
            <consortium name="DOE Joint Genome Institute"/>
            <person name="Kuo A."/>
            <person name="Kohler A."/>
            <person name="Nagy L.G."/>
            <person name="Floudas D."/>
            <person name="Copeland A."/>
            <person name="Barry K.W."/>
            <person name="Cichocki N."/>
            <person name="Veneault-Fourrey C."/>
            <person name="LaButti K."/>
            <person name="Lindquist E.A."/>
            <person name="Lipzen A."/>
            <person name="Lundell T."/>
            <person name="Morin E."/>
            <person name="Murat C."/>
            <person name="Sun H."/>
            <person name="Tunlid A."/>
            <person name="Henrissat B."/>
            <person name="Grigoriev I.V."/>
            <person name="Hibbett D.S."/>
            <person name="Martin F."/>
            <person name="Nordberg H.P."/>
            <person name="Cantor M.N."/>
            <person name="Hua S.X."/>
        </authorList>
    </citation>
    <scope>NUCLEOTIDE SEQUENCE [LARGE SCALE GENOMIC DNA]</scope>
    <source>
        <strain evidence="4 5">Foug A</strain>
    </source>
</reference>
<gene>
    <name evidence="4" type="ORF">SCLCIDRAFT_1208396</name>
</gene>
<dbReference type="InterPro" id="IPR040962">
    <property type="entry name" value="TPR_22"/>
</dbReference>
<reference evidence="5" key="2">
    <citation type="submission" date="2015-01" db="EMBL/GenBank/DDBJ databases">
        <title>Evolutionary Origins and Diversification of the Mycorrhizal Mutualists.</title>
        <authorList>
            <consortium name="DOE Joint Genome Institute"/>
            <consortium name="Mycorrhizal Genomics Consortium"/>
            <person name="Kohler A."/>
            <person name="Kuo A."/>
            <person name="Nagy L.G."/>
            <person name="Floudas D."/>
            <person name="Copeland A."/>
            <person name="Barry K.W."/>
            <person name="Cichocki N."/>
            <person name="Veneault-Fourrey C."/>
            <person name="LaButti K."/>
            <person name="Lindquist E.A."/>
            <person name="Lipzen A."/>
            <person name="Lundell T."/>
            <person name="Morin E."/>
            <person name="Murat C."/>
            <person name="Riley R."/>
            <person name="Ohm R."/>
            <person name="Sun H."/>
            <person name="Tunlid A."/>
            <person name="Henrissat B."/>
            <person name="Grigoriev I.V."/>
            <person name="Hibbett D.S."/>
            <person name="Martin F."/>
        </authorList>
    </citation>
    <scope>NUCLEOTIDE SEQUENCE [LARGE SCALE GENOMIC DNA]</scope>
    <source>
        <strain evidence="5">Foug A</strain>
    </source>
</reference>
<dbReference type="EMBL" id="KN822007">
    <property type="protein sequence ID" value="KIM68983.1"/>
    <property type="molecule type" value="Genomic_DNA"/>
</dbReference>
<evidence type="ECO:0000256" key="2">
    <source>
        <dbReference type="ARBA" id="ARBA00022803"/>
    </source>
</evidence>
<feature type="repeat" description="TPR" evidence="3">
    <location>
        <begin position="735"/>
        <end position="768"/>
    </location>
</feature>
<dbReference type="Gene3D" id="1.25.40.10">
    <property type="entry name" value="Tetratricopeptide repeat domain"/>
    <property type="match status" value="4"/>
</dbReference>
<proteinExistence type="predicted"/>
<evidence type="ECO:0000313" key="5">
    <source>
        <dbReference type="Proteomes" id="UP000053989"/>
    </source>
</evidence>
<dbReference type="PROSITE" id="PS50005">
    <property type="entry name" value="TPR"/>
    <property type="match status" value="6"/>
</dbReference>
<keyword evidence="1" id="KW-0677">Repeat</keyword>
<feature type="repeat" description="TPR" evidence="3">
    <location>
        <begin position="667"/>
        <end position="700"/>
    </location>
</feature>
<dbReference type="SMART" id="SM00028">
    <property type="entry name" value="TPR"/>
    <property type="match status" value="15"/>
</dbReference>
<dbReference type="STRING" id="1036808.A0A0C3A5M0"/>
<dbReference type="PROSITE" id="PS50293">
    <property type="entry name" value="TPR_REGION"/>
    <property type="match status" value="1"/>
</dbReference>
<accession>A0A0C3A5M0</accession>
<dbReference type="InterPro" id="IPR011990">
    <property type="entry name" value="TPR-like_helical_dom_sf"/>
</dbReference>
<evidence type="ECO:0008006" key="6">
    <source>
        <dbReference type="Google" id="ProtNLM"/>
    </source>
</evidence>
<dbReference type="Pfam" id="PF18833">
    <property type="entry name" value="TPR_22"/>
    <property type="match status" value="1"/>
</dbReference>
<protein>
    <recommendedName>
        <fullName evidence="6">Superkiller protein 3</fullName>
    </recommendedName>
</protein>
<dbReference type="GO" id="GO:0006401">
    <property type="term" value="P:RNA catabolic process"/>
    <property type="evidence" value="ECO:0007669"/>
    <property type="project" value="InterPro"/>
</dbReference>
<evidence type="ECO:0000313" key="4">
    <source>
        <dbReference type="EMBL" id="KIM68983.1"/>
    </source>
</evidence>
<feature type="repeat" description="TPR" evidence="3">
    <location>
        <begin position="1305"/>
        <end position="1338"/>
    </location>
</feature>
<dbReference type="GO" id="GO:0055087">
    <property type="term" value="C:Ski complex"/>
    <property type="evidence" value="ECO:0007669"/>
    <property type="project" value="InterPro"/>
</dbReference>
<name>A0A0C3A5M0_9AGAM</name>
<dbReference type="PANTHER" id="PTHR15704">
    <property type="entry name" value="SUPERKILLER 3 PROTEIN-RELATED"/>
    <property type="match status" value="1"/>
</dbReference>
<dbReference type="OrthoDB" id="421075at2759"/>
<dbReference type="FunCoup" id="A0A0C3A5M0">
    <property type="interactions" value="270"/>
</dbReference>